<proteinExistence type="inferred from homology"/>
<evidence type="ECO:0000256" key="8">
    <source>
        <dbReference type="ARBA" id="ARBA00046432"/>
    </source>
</evidence>
<comment type="similarity">
    <text evidence="2 9">Belongs to the eIF-2B alpha/beta/delta subunits family.</text>
</comment>
<evidence type="ECO:0000256" key="10">
    <source>
        <dbReference type="SAM" id="MobiDB-lite"/>
    </source>
</evidence>
<dbReference type="PANTHER" id="PTHR45859:SF1">
    <property type="entry name" value="TRANSLATION INITIATION FACTOR EIF-2B SUBUNIT BETA"/>
    <property type="match status" value="1"/>
</dbReference>
<evidence type="ECO:0000256" key="1">
    <source>
        <dbReference type="ARBA" id="ARBA00004514"/>
    </source>
</evidence>
<dbReference type="RefSeq" id="XP_028473290.1">
    <property type="nucleotide sequence ID" value="XM_028618334.1"/>
</dbReference>
<gene>
    <name evidence="11" type="primary">GCD7</name>
    <name evidence="11" type="ORF">EHS24_002599</name>
</gene>
<evidence type="ECO:0000256" key="7">
    <source>
        <dbReference type="ARBA" id="ARBA00044228"/>
    </source>
</evidence>
<organism evidence="11 12">
    <name type="scientific">Apiotrichum porosum</name>
    <dbReference type="NCBI Taxonomy" id="105984"/>
    <lineage>
        <taxon>Eukaryota</taxon>
        <taxon>Fungi</taxon>
        <taxon>Dikarya</taxon>
        <taxon>Basidiomycota</taxon>
        <taxon>Agaricomycotina</taxon>
        <taxon>Tremellomycetes</taxon>
        <taxon>Trichosporonales</taxon>
        <taxon>Trichosporonaceae</taxon>
        <taxon>Apiotrichum</taxon>
    </lineage>
</organism>
<evidence type="ECO:0000256" key="5">
    <source>
        <dbReference type="ARBA" id="ARBA00022917"/>
    </source>
</evidence>
<evidence type="ECO:0000256" key="4">
    <source>
        <dbReference type="ARBA" id="ARBA00022540"/>
    </source>
</evidence>
<dbReference type="InterPro" id="IPR051855">
    <property type="entry name" value="eIF2B_beta_subunit"/>
</dbReference>
<dbReference type="PANTHER" id="PTHR45859">
    <property type="entry name" value="TRANSLATION INITIATION FACTOR EIF-2B SUBUNIT BETA"/>
    <property type="match status" value="1"/>
</dbReference>
<feature type="region of interest" description="Disordered" evidence="10">
    <location>
        <begin position="178"/>
        <end position="213"/>
    </location>
</feature>
<dbReference type="AlphaFoldDB" id="A0A427XHA7"/>
<dbReference type="InterPro" id="IPR000649">
    <property type="entry name" value="IF-2B-related"/>
</dbReference>
<dbReference type="GO" id="GO:0003743">
    <property type="term" value="F:translation initiation factor activity"/>
    <property type="evidence" value="ECO:0007669"/>
    <property type="project" value="UniProtKB-KW"/>
</dbReference>
<evidence type="ECO:0000256" key="9">
    <source>
        <dbReference type="RuleBase" id="RU003814"/>
    </source>
</evidence>
<dbReference type="OrthoDB" id="269919at2759"/>
<evidence type="ECO:0000313" key="11">
    <source>
        <dbReference type="EMBL" id="RSH78143.1"/>
    </source>
</evidence>
<dbReference type="GO" id="GO:0005085">
    <property type="term" value="F:guanyl-nucleotide exchange factor activity"/>
    <property type="evidence" value="ECO:0007669"/>
    <property type="project" value="TreeGrafter"/>
</dbReference>
<dbReference type="GO" id="GO:0005829">
    <property type="term" value="C:cytosol"/>
    <property type="evidence" value="ECO:0007669"/>
    <property type="project" value="UniProtKB-SubCell"/>
</dbReference>
<evidence type="ECO:0000313" key="12">
    <source>
        <dbReference type="Proteomes" id="UP000279236"/>
    </source>
</evidence>
<dbReference type="Proteomes" id="UP000279236">
    <property type="component" value="Unassembled WGS sequence"/>
</dbReference>
<dbReference type="Gene3D" id="3.40.50.10470">
    <property type="entry name" value="Translation initiation factor eif-2b, domain 2"/>
    <property type="match status" value="1"/>
</dbReference>
<dbReference type="STRING" id="105984.A0A427XHA7"/>
<comment type="caution">
    <text evidence="11">The sequence shown here is derived from an EMBL/GenBank/DDBJ whole genome shotgun (WGS) entry which is preliminary data.</text>
</comment>
<dbReference type="SUPFAM" id="SSF100950">
    <property type="entry name" value="NagB/RpiA/CoA transferase-like"/>
    <property type="match status" value="1"/>
</dbReference>
<name>A0A427XHA7_9TREE</name>
<comment type="subunit">
    <text evidence="8">Component of the translation initiation factor 2B (eIF2B) complex which is a heterodecamer of two sets of five different subunits: alpha, beta, gamma, delta and epsilon. Subunits alpha, beta and delta comprise a regulatory subcomplex and subunits epsilon and gamma comprise a catalytic subcomplex. Within the complex, the hexameric regulatory complex resides at the center, with the two heterodimeric catalytic subcomplexes bound on opposite sides.</text>
</comment>
<evidence type="ECO:0000256" key="6">
    <source>
        <dbReference type="ARBA" id="ARBA00044122"/>
    </source>
</evidence>
<comment type="subcellular location">
    <subcellularLocation>
        <location evidence="1">Cytoplasm</location>
        <location evidence="1">Cytosol</location>
    </subcellularLocation>
</comment>
<keyword evidence="5" id="KW-0648">Protein biosynthesis</keyword>
<dbReference type="Pfam" id="PF01008">
    <property type="entry name" value="IF-2B"/>
    <property type="match status" value="1"/>
</dbReference>
<sequence length="479" mass="50794">MAADLKPDPNARLVDALVVRLRRRQIVGSRNVALATAALVQNVVRSAKFATIDELLAMIRAIGRRLVDANPKGEYQAVWVRSRALESASPSRLEKLAAGNIVRRIIRLIREEYRAAAAAHMSQPPSVPGTPGISTPPGGSYFTGPGSGPGSASASMPSTPIARQASLSNFVAMRHSRVQGERSGNVSVVPAQGGTPGTASSTGGSGLDGRASNGLDFSASTNALFAPPRVVTLMAADQEAASAAEFARTAGKLKPVLIQAIDEVVNELETTHEDVARGAKEHIHSSEVILTLGHSRTVEAFLKAAFRDRKFTVIVLESAPSYLGQHMAANLAHHGIPTLLVPDSSLHAVMPRVTKVLFGAHSVSANGGLFALAGSLACALAARTHAKPVVVTTGQFKFAPVWNLYHEFDALDFQGPGPVIGYDHDGGGGGYEGVEVTDPHYDYIRPELINLYATNVGDHPPSYIYRIIKEAYDDEDIEL</sequence>
<accession>A0A427XHA7</accession>
<dbReference type="InterPro" id="IPR037171">
    <property type="entry name" value="NagB/RpiA_transferase-like"/>
</dbReference>
<evidence type="ECO:0000256" key="2">
    <source>
        <dbReference type="ARBA" id="ARBA00007251"/>
    </source>
</evidence>
<evidence type="ECO:0000256" key="3">
    <source>
        <dbReference type="ARBA" id="ARBA00022490"/>
    </source>
</evidence>
<dbReference type="InterPro" id="IPR042529">
    <property type="entry name" value="IF_2B-like_C"/>
</dbReference>
<keyword evidence="12" id="KW-1185">Reference proteome</keyword>
<keyword evidence="3" id="KW-0963">Cytoplasm</keyword>
<feature type="region of interest" description="Disordered" evidence="10">
    <location>
        <begin position="119"/>
        <end position="158"/>
    </location>
</feature>
<reference evidence="11 12" key="1">
    <citation type="submission" date="2018-11" db="EMBL/GenBank/DDBJ databases">
        <title>Genome sequence of Apiotrichum porosum DSM 27194.</title>
        <authorList>
            <person name="Aliyu H."/>
            <person name="Gorte O."/>
            <person name="Ochsenreither K."/>
        </authorList>
    </citation>
    <scope>NUCLEOTIDE SEQUENCE [LARGE SCALE GENOMIC DNA]</scope>
    <source>
        <strain evidence="11 12">DSM 27194</strain>
    </source>
</reference>
<dbReference type="GeneID" id="39587142"/>
<feature type="compositionally biased region" description="Low complexity" evidence="10">
    <location>
        <begin position="129"/>
        <end position="158"/>
    </location>
</feature>
<keyword evidence="4" id="KW-0396">Initiation factor</keyword>
<protein>
    <recommendedName>
        <fullName evidence="6">Translation initiation factor eIF2B subunit beta</fullName>
    </recommendedName>
    <alternativeName>
        <fullName evidence="7">eIF2B GDP-GTP exchange factor subunit beta</fullName>
    </alternativeName>
</protein>
<dbReference type="EMBL" id="RSCE01000013">
    <property type="protein sequence ID" value="RSH78143.1"/>
    <property type="molecule type" value="Genomic_DNA"/>
</dbReference>
<dbReference type="GO" id="GO:0005851">
    <property type="term" value="C:eukaryotic translation initiation factor 2B complex"/>
    <property type="evidence" value="ECO:0007669"/>
    <property type="project" value="TreeGrafter"/>
</dbReference>